<dbReference type="Proteomes" id="UP000095767">
    <property type="component" value="Unassembled WGS sequence"/>
</dbReference>
<evidence type="ECO:0000256" key="6">
    <source>
        <dbReference type="ARBA" id="ARBA00023054"/>
    </source>
</evidence>
<dbReference type="OrthoDB" id="683524at2759"/>
<dbReference type="PANTHER" id="PTHR23155">
    <property type="entry name" value="DISEASE RESISTANCE PROTEIN RP"/>
    <property type="match status" value="1"/>
</dbReference>
<feature type="domain" description="Disease resistance N-terminal" evidence="8">
    <location>
        <begin position="12"/>
        <end position="88"/>
    </location>
</feature>
<sequence length="941" mass="106551">MEAQMMSSSLGAMGSLLGKLHTQLISPEHQLPKSLKNGIAHLKQDLEELNSFLVDLSRLEGPNAMVKRWMNEVRELSYDMEDYIDNTMSSNMMASRQMNKEILSVVKKFRNLVKQARERHERYELWSWASNSFCLADGQDLPSTVKGKATELVGIGESKGELIKWLKPFIGNIGEAGGRLKVVSILGPAGVGKSTLAQEVYREIGGQFERRAFVRASRVPDARRLLRSMISQVQRHQRPPCGLPVQELVDNLRTHLQQKRYFVVIDGLWETTSWDIIKSVFPEGGRCSRVLITTDILEVALECCDYQSNASVTWAPECMLDSDYHFDAQVGIFKMEPLSTDDSMELFFNRVFGSNPKFSEQLTKHSEEIIKKCSGLPLATIIIASVFACQPDNSELWSHIKERLFSRNNLSSEDLLKEIIGLSYYSLSQQLKTCLLYLSLYPEGYTFLKTDLVKQWTAEGFISAVEGKCANEVSECYFDELVSRGLVQPNINFADEVMFYTVHSSIFEVIRRKSIEDNFTTVIDYSETAPMLSAKVRRLSLSFSNAKYVAKPEGFTLLPVRSLTFYGLVECLPSIMGFKLLRVLNLEFWGDRKEFDLSGIYILFQLRYVRVTTDVIIKLPVKMRELKYLETLEIYANILTVPSDIVNLPKLLHLHLQEDIKLPDYVGHLRSLRTLQSFDLSSNSEENVQSLGEMTNLHGLHISCSTALSGRLERNLIALASSIGKLGNLKSLTLAPGVSCTSIYTDCSNIVSSPPIFLEKFELLPPICIFSKLPEWIGQLQKLCILKIVVRELRRDDINKIAGLQELTVLSLYVRQPTAESIIFNSTAFPVLKYLTFRCGVLRLAFQAEAIPNLRRLRLEFNAHRGEQYVNMLAGIEHLLNLQEVAVRIGEAPGADESDKMAAESLLKDTISKHSRHLSFSIQRADSFDEEYVPIFSLKIL</sequence>
<comment type="caution">
    <text evidence="11">The sequence shown here is derived from an EMBL/GenBank/DDBJ whole genome shotgun (WGS) entry which is preliminary data.</text>
</comment>
<dbReference type="Gene3D" id="3.80.10.10">
    <property type="entry name" value="Ribonuclease Inhibitor"/>
    <property type="match status" value="1"/>
</dbReference>
<dbReference type="Pfam" id="PF23559">
    <property type="entry name" value="WHD_DRP"/>
    <property type="match status" value="1"/>
</dbReference>
<keyword evidence="3" id="KW-0677">Repeat</keyword>
<dbReference type="GO" id="GO:0002758">
    <property type="term" value="P:innate immune response-activating signaling pathway"/>
    <property type="evidence" value="ECO:0007669"/>
    <property type="project" value="UniProtKB-ARBA"/>
</dbReference>
<dbReference type="PANTHER" id="PTHR23155:SF1228">
    <property type="entry name" value="NB-ARC DOMAIN CONTAINING PROTEIN, EXPRESSED"/>
    <property type="match status" value="1"/>
</dbReference>
<evidence type="ECO:0000313" key="11">
    <source>
        <dbReference type="EMBL" id="OEL22450.1"/>
    </source>
</evidence>
<dbReference type="GO" id="GO:0009626">
    <property type="term" value="P:plant-type hypersensitive response"/>
    <property type="evidence" value="ECO:0007669"/>
    <property type="project" value="UniProtKB-ARBA"/>
</dbReference>
<dbReference type="FunFam" id="1.10.10.10:FF:000322">
    <property type="entry name" value="Probable disease resistance protein At1g63360"/>
    <property type="match status" value="1"/>
</dbReference>
<dbReference type="Pfam" id="PF18052">
    <property type="entry name" value="Rx_N"/>
    <property type="match status" value="1"/>
</dbReference>
<evidence type="ECO:0000259" key="7">
    <source>
        <dbReference type="Pfam" id="PF00931"/>
    </source>
</evidence>
<evidence type="ECO:0000313" key="12">
    <source>
        <dbReference type="Proteomes" id="UP000095767"/>
    </source>
</evidence>
<reference evidence="11 12" key="1">
    <citation type="submission" date="2016-09" db="EMBL/GenBank/DDBJ databases">
        <title>The draft genome of Dichanthelium oligosanthes: A C3 panicoid grass species.</title>
        <authorList>
            <person name="Studer A.J."/>
            <person name="Schnable J.C."/>
            <person name="Brutnell T.P."/>
        </authorList>
    </citation>
    <scope>NUCLEOTIDE SEQUENCE [LARGE SCALE GENOMIC DNA]</scope>
    <source>
        <strain evidence="12">cv. Kellogg 1175</strain>
        <tissue evidence="11">Leaf</tissue>
    </source>
</reference>
<dbReference type="Gene3D" id="1.20.5.4130">
    <property type="match status" value="1"/>
</dbReference>
<organism evidence="11 12">
    <name type="scientific">Dichanthelium oligosanthes</name>
    <dbReference type="NCBI Taxonomy" id="888268"/>
    <lineage>
        <taxon>Eukaryota</taxon>
        <taxon>Viridiplantae</taxon>
        <taxon>Streptophyta</taxon>
        <taxon>Embryophyta</taxon>
        <taxon>Tracheophyta</taxon>
        <taxon>Spermatophyta</taxon>
        <taxon>Magnoliopsida</taxon>
        <taxon>Liliopsida</taxon>
        <taxon>Poales</taxon>
        <taxon>Poaceae</taxon>
        <taxon>PACMAD clade</taxon>
        <taxon>Panicoideae</taxon>
        <taxon>Panicodae</taxon>
        <taxon>Paniceae</taxon>
        <taxon>Dichantheliinae</taxon>
        <taxon>Dichanthelium</taxon>
    </lineage>
</organism>
<evidence type="ECO:0000256" key="2">
    <source>
        <dbReference type="ARBA" id="ARBA00022614"/>
    </source>
</evidence>
<dbReference type="CDD" id="cd14798">
    <property type="entry name" value="RX-CC_like"/>
    <property type="match status" value="1"/>
</dbReference>
<name>A0A1E5VBB9_9POAL</name>
<keyword evidence="4" id="KW-0547">Nucleotide-binding</keyword>
<evidence type="ECO:0000259" key="9">
    <source>
        <dbReference type="Pfam" id="PF23559"/>
    </source>
</evidence>
<dbReference type="Gene3D" id="1.10.8.430">
    <property type="entry name" value="Helical domain of apoptotic protease-activating factors"/>
    <property type="match status" value="1"/>
</dbReference>
<accession>A0A1E5VBB9</accession>
<dbReference type="GO" id="GO:0042742">
    <property type="term" value="P:defense response to bacterium"/>
    <property type="evidence" value="ECO:0007669"/>
    <property type="project" value="UniProtKB-ARBA"/>
</dbReference>
<dbReference type="InterPro" id="IPR042197">
    <property type="entry name" value="Apaf_helical"/>
</dbReference>
<evidence type="ECO:0000256" key="3">
    <source>
        <dbReference type="ARBA" id="ARBA00022737"/>
    </source>
</evidence>
<dbReference type="InterPro" id="IPR041118">
    <property type="entry name" value="Rx_N"/>
</dbReference>
<dbReference type="PRINTS" id="PR00364">
    <property type="entry name" value="DISEASERSIST"/>
</dbReference>
<feature type="domain" description="NB-ARC" evidence="7">
    <location>
        <begin position="179"/>
        <end position="303"/>
    </location>
</feature>
<dbReference type="GO" id="GO:0043531">
    <property type="term" value="F:ADP binding"/>
    <property type="evidence" value="ECO:0007669"/>
    <property type="project" value="InterPro"/>
</dbReference>
<feature type="domain" description="Disease resistance protein winged helix" evidence="9">
    <location>
        <begin position="440"/>
        <end position="509"/>
    </location>
</feature>
<dbReference type="EMBL" id="LWDX02045324">
    <property type="protein sequence ID" value="OEL22450.1"/>
    <property type="molecule type" value="Genomic_DNA"/>
</dbReference>
<dbReference type="AlphaFoldDB" id="A0A1E5VBB9"/>
<dbReference type="InterPro" id="IPR027417">
    <property type="entry name" value="P-loop_NTPase"/>
</dbReference>
<evidence type="ECO:0000259" key="10">
    <source>
        <dbReference type="Pfam" id="PF23598"/>
    </source>
</evidence>
<keyword evidence="2" id="KW-0433">Leucine-rich repeat</keyword>
<proteinExistence type="inferred from homology"/>
<protein>
    <submittedName>
        <fullName evidence="11">Putative disease resistance RPP13-like protein 2</fullName>
    </submittedName>
</protein>
<evidence type="ECO:0000256" key="4">
    <source>
        <dbReference type="ARBA" id="ARBA00022741"/>
    </source>
</evidence>
<evidence type="ECO:0000256" key="1">
    <source>
        <dbReference type="ARBA" id="ARBA00008894"/>
    </source>
</evidence>
<keyword evidence="12" id="KW-1185">Reference proteome</keyword>
<comment type="similarity">
    <text evidence="1">Belongs to the disease resistance NB-LRR family.</text>
</comment>
<dbReference type="SUPFAM" id="SSF52058">
    <property type="entry name" value="L domain-like"/>
    <property type="match status" value="1"/>
</dbReference>
<keyword evidence="5" id="KW-0611">Plant defense</keyword>
<dbReference type="InterPro" id="IPR032675">
    <property type="entry name" value="LRR_dom_sf"/>
</dbReference>
<dbReference type="Pfam" id="PF00931">
    <property type="entry name" value="NB-ARC"/>
    <property type="match status" value="1"/>
</dbReference>
<evidence type="ECO:0000256" key="5">
    <source>
        <dbReference type="ARBA" id="ARBA00022821"/>
    </source>
</evidence>
<dbReference type="InterPro" id="IPR038005">
    <property type="entry name" value="RX-like_CC"/>
</dbReference>
<dbReference type="InterPro" id="IPR002182">
    <property type="entry name" value="NB-ARC"/>
</dbReference>
<feature type="domain" description="Disease resistance R13L4/SHOC-2-like LRR" evidence="10">
    <location>
        <begin position="560"/>
        <end position="917"/>
    </location>
</feature>
<dbReference type="Pfam" id="PF23598">
    <property type="entry name" value="LRR_14"/>
    <property type="match status" value="1"/>
</dbReference>
<evidence type="ECO:0000259" key="8">
    <source>
        <dbReference type="Pfam" id="PF18052"/>
    </source>
</evidence>
<keyword evidence="6" id="KW-0175">Coiled coil</keyword>
<dbReference type="InterPro" id="IPR044974">
    <property type="entry name" value="Disease_R_plants"/>
</dbReference>
<dbReference type="Gene3D" id="3.40.50.300">
    <property type="entry name" value="P-loop containing nucleotide triphosphate hydrolases"/>
    <property type="match status" value="1"/>
</dbReference>
<dbReference type="STRING" id="888268.A0A1E5VBB9"/>
<dbReference type="InterPro" id="IPR058922">
    <property type="entry name" value="WHD_DRP"/>
</dbReference>
<dbReference type="InterPro" id="IPR055414">
    <property type="entry name" value="LRR_R13L4/SHOC2-like"/>
</dbReference>
<dbReference type="SUPFAM" id="SSF52540">
    <property type="entry name" value="P-loop containing nucleoside triphosphate hydrolases"/>
    <property type="match status" value="1"/>
</dbReference>
<gene>
    <name evidence="11" type="ORF">BAE44_0016530</name>
</gene>